<evidence type="ECO:0000256" key="1">
    <source>
        <dbReference type="ARBA" id="ARBA00008987"/>
    </source>
</evidence>
<feature type="domain" description="Thioredoxin" evidence="3">
    <location>
        <begin position="1"/>
        <end position="111"/>
    </location>
</feature>
<dbReference type="InterPro" id="IPR036249">
    <property type="entry name" value="Thioredoxin-like_sf"/>
</dbReference>
<dbReference type="InterPro" id="IPR013766">
    <property type="entry name" value="Thioredoxin_domain"/>
</dbReference>
<gene>
    <name evidence="4" type="ORF">B0T18DRAFT_433712</name>
</gene>
<evidence type="ECO:0000256" key="2">
    <source>
        <dbReference type="ARBA" id="ARBA00023157"/>
    </source>
</evidence>
<dbReference type="InterPro" id="IPR029063">
    <property type="entry name" value="SAM-dependent_MTases_sf"/>
</dbReference>
<accession>A0AA40EC11</accession>
<dbReference type="PROSITE" id="PS00194">
    <property type="entry name" value="THIOREDOXIN_1"/>
    <property type="match status" value="1"/>
</dbReference>
<dbReference type="Pfam" id="PF00085">
    <property type="entry name" value="Thioredoxin"/>
    <property type="match status" value="1"/>
</dbReference>
<protein>
    <recommendedName>
        <fullName evidence="3">Thioredoxin domain-containing protein</fullName>
    </recommendedName>
</protein>
<comment type="similarity">
    <text evidence="1">Belongs to the thioredoxin family.</text>
</comment>
<dbReference type="PROSITE" id="PS51352">
    <property type="entry name" value="THIOREDOXIN_2"/>
    <property type="match status" value="1"/>
</dbReference>
<keyword evidence="2" id="KW-1015">Disulfide bond</keyword>
<evidence type="ECO:0000259" key="3">
    <source>
        <dbReference type="PROSITE" id="PS51352"/>
    </source>
</evidence>
<evidence type="ECO:0000313" key="5">
    <source>
        <dbReference type="Proteomes" id="UP001172155"/>
    </source>
</evidence>
<dbReference type="SUPFAM" id="SSF53335">
    <property type="entry name" value="S-adenosyl-L-methionine-dependent methyltransferases"/>
    <property type="match status" value="1"/>
</dbReference>
<dbReference type="PANTHER" id="PTHR46115">
    <property type="entry name" value="THIOREDOXIN-LIKE PROTEIN 1"/>
    <property type="match status" value="1"/>
</dbReference>
<organism evidence="4 5">
    <name type="scientific">Schizothecium vesticola</name>
    <dbReference type="NCBI Taxonomy" id="314040"/>
    <lineage>
        <taxon>Eukaryota</taxon>
        <taxon>Fungi</taxon>
        <taxon>Dikarya</taxon>
        <taxon>Ascomycota</taxon>
        <taxon>Pezizomycotina</taxon>
        <taxon>Sordariomycetes</taxon>
        <taxon>Sordariomycetidae</taxon>
        <taxon>Sordariales</taxon>
        <taxon>Schizotheciaceae</taxon>
        <taxon>Schizothecium</taxon>
    </lineage>
</organism>
<dbReference type="CDD" id="cd02947">
    <property type="entry name" value="TRX_family"/>
    <property type="match status" value="1"/>
</dbReference>
<dbReference type="EMBL" id="JAUKUD010000008">
    <property type="protein sequence ID" value="KAK0735934.1"/>
    <property type="molecule type" value="Genomic_DNA"/>
</dbReference>
<dbReference type="Gene3D" id="3.40.30.10">
    <property type="entry name" value="Glutaredoxin"/>
    <property type="match status" value="1"/>
</dbReference>
<name>A0AA40EC11_9PEZI</name>
<dbReference type="Proteomes" id="UP001172155">
    <property type="component" value="Unassembled WGS sequence"/>
</dbReference>
<dbReference type="InterPro" id="IPR017937">
    <property type="entry name" value="Thioredoxin_CS"/>
</dbReference>
<dbReference type="CDD" id="cd02440">
    <property type="entry name" value="AdoMet_MTases"/>
    <property type="match status" value="1"/>
</dbReference>
<keyword evidence="5" id="KW-1185">Reference proteome</keyword>
<evidence type="ECO:0000313" key="4">
    <source>
        <dbReference type="EMBL" id="KAK0735934.1"/>
    </source>
</evidence>
<dbReference type="AlphaFoldDB" id="A0AA40EC11"/>
<sequence length="447" mass="49194">MSEVHAIHSADDLAALTASHRYVLLDFWADWCPPCKAIAPFFATLARKHGVPGRLAFAKIDVDELAEVSQGYGITAMPSFLLLVDGKPEGVEVPGIESSERGVVVVDGKVGLPPPRLPPRAPHLRPQPLPLPLPHAAPAVAHPVETGVLDVDEFDAADGESAYSDGGESDTTSLKFSILGYRKENGRTYHAYKDGTCLLPNDESEKDRLDLQHHLFSLTFDGKLQLAPLPKKPDHILDIGCGTGAWSIDSADDHSEVHVADIDLSSIQPSFVPLNVTFIIDDVEDTWAYPHPFDYQSFGSLTPGGVIEVQDCVFTVLSDDGTITDVTVLFKWMKVLPDGMARFQHPLDSALRYRAQLEAAGFVGIVEYNYKWPINRWPKDPKYKEIGLWAYENFSAGISTFSLAIMTRSKDEKHGRNHPNQIPQIAALHIFRGPKKPSYLSETPKAT</sequence>
<reference evidence="4" key="1">
    <citation type="submission" date="2023-06" db="EMBL/GenBank/DDBJ databases">
        <title>Genome-scale phylogeny and comparative genomics of the fungal order Sordariales.</title>
        <authorList>
            <consortium name="Lawrence Berkeley National Laboratory"/>
            <person name="Hensen N."/>
            <person name="Bonometti L."/>
            <person name="Westerberg I."/>
            <person name="Brannstrom I.O."/>
            <person name="Guillou S."/>
            <person name="Cros-Aarteil S."/>
            <person name="Calhoun S."/>
            <person name="Haridas S."/>
            <person name="Kuo A."/>
            <person name="Mondo S."/>
            <person name="Pangilinan J."/>
            <person name="Riley R."/>
            <person name="LaButti K."/>
            <person name="Andreopoulos B."/>
            <person name="Lipzen A."/>
            <person name="Chen C."/>
            <person name="Yanf M."/>
            <person name="Daum C."/>
            <person name="Ng V."/>
            <person name="Clum A."/>
            <person name="Steindorff A."/>
            <person name="Ohm R."/>
            <person name="Martin F."/>
            <person name="Silar P."/>
            <person name="Natvig D."/>
            <person name="Lalanne C."/>
            <person name="Gautier V."/>
            <person name="Ament-velasquez S.L."/>
            <person name="Kruys A."/>
            <person name="Hutchinson M.I."/>
            <person name="Powell A.J."/>
            <person name="Barry K."/>
            <person name="Miller A.N."/>
            <person name="Grigoriev I.V."/>
            <person name="Debuchy R."/>
            <person name="Gladieux P."/>
            <person name="Thoren M.H."/>
            <person name="Johannesson H."/>
        </authorList>
    </citation>
    <scope>NUCLEOTIDE SEQUENCE</scope>
    <source>
        <strain evidence="4">SMH3187-1</strain>
    </source>
</reference>
<proteinExistence type="inferred from homology"/>
<dbReference type="Gene3D" id="3.40.50.150">
    <property type="entry name" value="Vaccinia Virus protein VP39"/>
    <property type="match status" value="1"/>
</dbReference>
<dbReference type="SUPFAM" id="SSF52833">
    <property type="entry name" value="Thioredoxin-like"/>
    <property type="match status" value="1"/>
</dbReference>
<comment type="caution">
    <text evidence="4">The sequence shown here is derived from an EMBL/GenBank/DDBJ whole genome shotgun (WGS) entry which is preliminary data.</text>
</comment>